<name>A0AAV4XY30_CAEEX</name>
<feature type="domain" description="Ig-like" evidence="1">
    <location>
        <begin position="13"/>
        <end position="75"/>
    </location>
</feature>
<evidence type="ECO:0000313" key="2">
    <source>
        <dbReference type="EMBL" id="GIY99233.1"/>
    </source>
</evidence>
<evidence type="ECO:0000259" key="1">
    <source>
        <dbReference type="PROSITE" id="PS50835"/>
    </source>
</evidence>
<dbReference type="EMBL" id="BPLR01001024">
    <property type="protein sequence ID" value="GIY99233.1"/>
    <property type="molecule type" value="Genomic_DNA"/>
</dbReference>
<dbReference type="Gene3D" id="2.60.40.10">
    <property type="entry name" value="Immunoglobulins"/>
    <property type="match status" value="1"/>
</dbReference>
<accession>A0AAV4XY30</accession>
<proteinExistence type="predicted"/>
<gene>
    <name evidence="2" type="primary">LAC_10</name>
    <name evidence="2" type="ORF">CEXT_285041</name>
</gene>
<dbReference type="AlphaFoldDB" id="A0AAV4XY30"/>
<dbReference type="PROSITE" id="PS50835">
    <property type="entry name" value="IG_LIKE"/>
    <property type="match status" value="1"/>
</dbReference>
<dbReference type="InterPro" id="IPR007110">
    <property type="entry name" value="Ig-like_dom"/>
</dbReference>
<dbReference type="SUPFAM" id="SSF48726">
    <property type="entry name" value="Immunoglobulin"/>
    <property type="match status" value="1"/>
</dbReference>
<comment type="caution">
    <text evidence="2">The sequence shown here is derived from an EMBL/GenBank/DDBJ whole genome shotgun (WGS) entry which is preliminary data.</text>
</comment>
<sequence length="152" mass="17176">MNLNKNKIPKFPPTIIDTSTSSDTVIEERSKISLRCEASGYPEPNVSWRREDNKEINLGTFGGRKYTALKVEGEYLNISQVSRENARLDSIASHPMECYLLWSKEDNPTGQFSVCNTTCMSKEADFWETTILSGKLEPSAEKALVEDYSIEI</sequence>
<dbReference type="InterPro" id="IPR013783">
    <property type="entry name" value="Ig-like_fold"/>
</dbReference>
<evidence type="ECO:0000313" key="3">
    <source>
        <dbReference type="Proteomes" id="UP001054945"/>
    </source>
</evidence>
<dbReference type="InterPro" id="IPR036179">
    <property type="entry name" value="Ig-like_dom_sf"/>
</dbReference>
<dbReference type="Pfam" id="PF13927">
    <property type="entry name" value="Ig_3"/>
    <property type="match status" value="1"/>
</dbReference>
<reference evidence="2 3" key="1">
    <citation type="submission" date="2021-06" db="EMBL/GenBank/DDBJ databases">
        <title>Caerostris extrusa draft genome.</title>
        <authorList>
            <person name="Kono N."/>
            <person name="Arakawa K."/>
        </authorList>
    </citation>
    <scope>NUCLEOTIDE SEQUENCE [LARGE SCALE GENOMIC DNA]</scope>
</reference>
<keyword evidence="3" id="KW-1185">Reference proteome</keyword>
<dbReference type="Proteomes" id="UP001054945">
    <property type="component" value="Unassembled WGS sequence"/>
</dbReference>
<protein>
    <submittedName>
        <fullName evidence="2">Lachesin</fullName>
    </submittedName>
</protein>
<organism evidence="2 3">
    <name type="scientific">Caerostris extrusa</name>
    <name type="common">Bark spider</name>
    <name type="synonym">Caerostris bankana</name>
    <dbReference type="NCBI Taxonomy" id="172846"/>
    <lineage>
        <taxon>Eukaryota</taxon>
        <taxon>Metazoa</taxon>
        <taxon>Ecdysozoa</taxon>
        <taxon>Arthropoda</taxon>
        <taxon>Chelicerata</taxon>
        <taxon>Arachnida</taxon>
        <taxon>Araneae</taxon>
        <taxon>Araneomorphae</taxon>
        <taxon>Entelegynae</taxon>
        <taxon>Araneoidea</taxon>
        <taxon>Araneidae</taxon>
        <taxon>Caerostris</taxon>
    </lineage>
</organism>